<accession>A0AC34FVN8</accession>
<reference evidence="2" key="1">
    <citation type="submission" date="2022-11" db="UniProtKB">
        <authorList>
            <consortium name="WormBaseParasite"/>
        </authorList>
    </citation>
    <scope>IDENTIFICATION</scope>
</reference>
<protein>
    <submittedName>
        <fullName evidence="2">Uncharacterized protein</fullName>
    </submittedName>
</protein>
<dbReference type="WBParaSite" id="ES5_v2.g21427.t1">
    <property type="protein sequence ID" value="ES5_v2.g21427.t1"/>
    <property type="gene ID" value="ES5_v2.g21427"/>
</dbReference>
<evidence type="ECO:0000313" key="2">
    <source>
        <dbReference type="WBParaSite" id="ES5_v2.g21427.t1"/>
    </source>
</evidence>
<dbReference type="Proteomes" id="UP000887579">
    <property type="component" value="Unplaced"/>
</dbReference>
<organism evidence="1 2">
    <name type="scientific">Panagrolaimus sp. ES5</name>
    <dbReference type="NCBI Taxonomy" id="591445"/>
    <lineage>
        <taxon>Eukaryota</taxon>
        <taxon>Metazoa</taxon>
        <taxon>Ecdysozoa</taxon>
        <taxon>Nematoda</taxon>
        <taxon>Chromadorea</taxon>
        <taxon>Rhabditida</taxon>
        <taxon>Tylenchina</taxon>
        <taxon>Panagrolaimomorpha</taxon>
        <taxon>Panagrolaimoidea</taxon>
        <taxon>Panagrolaimidae</taxon>
        <taxon>Panagrolaimus</taxon>
    </lineage>
</organism>
<name>A0AC34FVN8_9BILA</name>
<sequence>MTLKWKIALQRPRAANDAAFFKYYGLIKNIFEAHPVVARDELKIGKCYFVQYGGKYFRGIYLAPSPDNLHGIFDFADFEVVRPIQFHNIRYIPKRKEMCVPFMITWVYADKCDVKEMDRVYCSFSRRFEEICFRRIFHVQLQKIEK</sequence>
<evidence type="ECO:0000313" key="1">
    <source>
        <dbReference type="Proteomes" id="UP000887579"/>
    </source>
</evidence>
<proteinExistence type="predicted"/>